<dbReference type="REBASE" id="265391">
    <property type="entry name" value="M.Daq1742ORF659P"/>
</dbReference>
<dbReference type="SUPFAM" id="SSF53335">
    <property type="entry name" value="S-adenosyl-L-methionine-dependent methyltransferases"/>
    <property type="match status" value="1"/>
</dbReference>
<evidence type="ECO:0000313" key="9">
    <source>
        <dbReference type="Proteomes" id="UP000294820"/>
    </source>
</evidence>
<dbReference type="GO" id="GO:0032259">
    <property type="term" value="P:methylation"/>
    <property type="evidence" value="ECO:0007669"/>
    <property type="project" value="UniProtKB-KW"/>
</dbReference>
<dbReference type="EC" id="2.1.1.72" evidence="2"/>
<dbReference type="Pfam" id="PF01555">
    <property type="entry name" value="N6_N4_Mtase"/>
    <property type="match status" value="1"/>
</dbReference>
<gene>
    <name evidence="8" type="ORF">DAQ1742_00659</name>
</gene>
<dbReference type="Gene3D" id="3.40.50.150">
    <property type="entry name" value="Vaccinia Virus protein VP39"/>
    <property type="match status" value="1"/>
</dbReference>
<name>A0A375A6Q9_9GAMM</name>
<dbReference type="InterPro" id="IPR029063">
    <property type="entry name" value="SAM-dependent_MTases_sf"/>
</dbReference>
<keyword evidence="4 8" id="KW-0808">Transferase</keyword>
<dbReference type="InterPro" id="IPR002941">
    <property type="entry name" value="DNA_methylase_N4/N6"/>
</dbReference>
<reference evidence="8 9" key="1">
    <citation type="submission" date="2016-09" db="EMBL/GenBank/DDBJ databases">
        <authorList>
            <person name="Reverchon S."/>
            <person name="Nasser W."/>
            <person name="Leonard S."/>
            <person name="Brochier C."/>
            <person name="Duprey A."/>
        </authorList>
    </citation>
    <scope>NUCLEOTIDE SEQUENCE [LARGE SCALE GENOMIC DNA]</scope>
    <source>
        <strain evidence="8 9">174/2</strain>
    </source>
</reference>
<accession>A0A375A6Q9</accession>
<proteinExistence type="inferred from homology"/>
<dbReference type="PRINTS" id="PR00506">
    <property type="entry name" value="D21N6MTFRASE"/>
</dbReference>
<dbReference type="PROSITE" id="PS00092">
    <property type="entry name" value="N6_MTASE"/>
    <property type="match status" value="1"/>
</dbReference>
<evidence type="ECO:0000256" key="2">
    <source>
        <dbReference type="ARBA" id="ARBA00011900"/>
    </source>
</evidence>
<comment type="catalytic activity">
    <reaction evidence="6">
        <text>a 2'-deoxyadenosine in DNA + S-adenosyl-L-methionine = an N(6)-methyl-2'-deoxyadenosine in DNA + S-adenosyl-L-homocysteine + H(+)</text>
        <dbReference type="Rhea" id="RHEA:15197"/>
        <dbReference type="Rhea" id="RHEA-COMP:12418"/>
        <dbReference type="Rhea" id="RHEA-COMP:12419"/>
        <dbReference type="ChEBI" id="CHEBI:15378"/>
        <dbReference type="ChEBI" id="CHEBI:57856"/>
        <dbReference type="ChEBI" id="CHEBI:59789"/>
        <dbReference type="ChEBI" id="CHEBI:90615"/>
        <dbReference type="ChEBI" id="CHEBI:90616"/>
        <dbReference type="EC" id="2.1.1.72"/>
    </reaction>
</comment>
<dbReference type="Proteomes" id="UP000294820">
    <property type="component" value="Chromosome 1"/>
</dbReference>
<dbReference type="InterPro" id="IPR002295">
    <property type="entry name" value="N4/N6-MTase_EcoPI_Mod-like"/>
</dbReference>
<organism evidence="8 9">
    <name type="scientific">Dickeya aquatica</name>
    <dbReference type="NCBI Taxonomy" id="1401087"/>
    <lineage>
        <taxon>Bacteria</taxon>
        <taxon>Pseudomonadati</taxon>
        <taxon>Pseudomonadota</taxon>
        <taxon>Gammaproteobacteria</taxon>
        <taxon>Enterobacterales</taxon>
        <taxon>Pectobacteriaceae</taxon>
        <taxon>Dickeya</taxon>
    </lineage>
</organism>
<keyword evidence="3 8" id="KW-0489">Methyltransferase</keyword>
<dbReference type="InterPro" id="IPR002052">
    <property type="entry name" value="DNA_methylase_N6_adenine_CS"/>
</dbReference>
<comment type="similarity">
    <text evidence="1">Belongs to the N(4)/N(6)-methyltransferase family.</text>
</comment>
<dbReference type="RefSeq" id="WP_051124002.1">
    <property type="nucleotide sequence ID" value="NZ_LT615367.1"/>
</dbReference>
<evidence type="ECO:0000256" key="3">
    <source>
        <dbReference type="ARBA" id="ARBA00022603"/>
    </source>
</evidence>
<dbReference type="GO" id="GO:0009007">
    <property type="term" value="F:site-specific DNA-methyltransferase (adenine-specific) activity"/>
    <property type="evidence" value="ECO:0007669"/>
    <property type="project" value="UniProtKB-EC"/>
</dbReference>
<dbReference type="GO" id="GO:0008170">
    <property type="term" value="F:N-methyltransferase activity"/>
    <property type="evidence" value="ECO:0007669"/>
    <property type="project" value="InterPro"/>
</dbReference>
<evidence type="ECO:0000256" key="1">
    <source>
        <dbReference type="ARBA" id="ARBA00006594"/>
    </source>
</evidence>
<evidence type="ECO:0000256" key="4">
    <source>
        <dbReference type="ARBA" id="ARBA00022679"/>
    </source>
</evidence>
<evidence type="ECO:0000259" key="7">
    <source>
        <dbReference type="Pfam" id="PF01555"/>
    </source>
</evidence>
<evidence type="ECO:0000256" key="6">
    <source>
        <dbReference type="ARBA" id="ARBA00047942"/>
    </source>
</evidence>
<protein>
    <recommendedName>
        <fullName evidence="2">site-specific DNA-methyltransferase (adenine-specific)</fullName>
        <ecNumber evidence="2">2.1.1.72</ecNumber>
    </recommendedName>
</protein>
<keyword evidence="5" id="KW-0949">S-adenosyl-L-methionine</keyword>
<evidence type="ECO:0000256" key="5">
    <source>
        <dbReference type="ARBA" id="ARBA00022691"/>
    </source>
</evidence>
<feature type="domain" description="DNA methylase N-4/N-6" evidence="7">
    <location>
        <begin position="121"/>
        <end position="479"/>
    </location>
</feature>
<dbReference type="KEGG" id="daq:DAQ1742_00659"/>
<dbReference type="PIRSF" id="PIRSF015855">
    <property type="entry name" value="TypeIII_Mtase_mKpnI"/>
    <property type="match status" value="1"/>
</dbReference>
<keyword evidence="9" id="KW-1185">Reference proteome</keyword>
<evidence type="ECO:0000313" key="8">
    <source>
        <dbReference type="EMBL" id="SLM61744.1"/>
    </source>
</evidence>
<sequence length="672" mass="74743">MEKLKMHSPNLTQDNIARIRDLFPGCVTEAKGEDGTVKLAVDFDQLRQELADSIVEGPQERYHLNWPGKREALLTANAPIAKTLRPVREESVEFDTTKNLFIEGDNLEALKLLQETYLGKVKLIYVDPPYNTGSDFIYEDDFAENSEEYLLRSNQKDTHGNRLVANSESNGRFHSDWLSMIYPRLKLARSLLADDGVIFLSIDDNESANLKHILDEIFGEGNFIDTIAVEMSTTSGPKTVNAQQGTIVKNVEFVHVYRKSAAFDSTPHTPLLDGIDSYDTHYTAWLYEDGTLGSLAEQLIADKEVGADIRRFELVERGSFSIKNMDKLLAVSDSAKSFITKNLAKIARIDRAPVSAAGKSTQIGRWESFEVDHRTYFLTTLANGSLQALMPLSLNFRMSDDYKPRFGRTVIRGDLWKGFHQDMGNVAKEGGIAYANGKKPVRLIKQLIKWANNTRDAVVLDFFAGSATTAHAVMQANSEDGGNRRFILVQLDEVPDPKSEAAKEGYKSIAELSRARICKAGASIASSAEPSGQRADVGFRSLRVDTSNLADVYYTPDALDKAKLDLFVDNIKPDRTPEDLLFQVMLDWGVDLALPINKQSIQGKDVFFVDGNALAACFDASGSIDEAFVKELAKHQPLRVVFRDAGYKNSAIKINVEQIFKLLSPATEVKCI</sequence>
<dbReference type="AlphaFoldDB" id="A0A375A6Q9"/>
<dbReference type="EMBL" id="LT615367">
    <property type="protein sequence ID" value="SLM61744.1"/>
    <property type="molecule type" value="Genomic_DNA"/>
</dbReference>
<dbReference type="GO" id="GO:0003677">
    <property type="term" value="F:DNA binding"/>
    <property type="evidence" value="ECO:0007669"/>
    <property type="project" value="InterPro"/>
</dbReference>